<proteinExistence type="predicted"/>
<sequence>MGNYNSDQEAVLRNSRPSRLTPGTEGASAIEAKSIPAPANQNVNGFVREIEASSG</sequence>
<comment type="caution">
    <text evidence="3">The sequence shown here is derived from an EMBL/GenBank/DDBJ whole genome shotgun (WGS) entry which is preliminary data.</text>
</comment>
<evidence type="ECO:0000313" key="3">
    <source>
        <dbReference type="EMBL" id="KAA1100766.1"/>
    </source>
</evidence>
<evidence type="ECO:0000313" key="4">
    <source>
        <dbReference type="Proteomes" id="UP000324748"/>
    </source>
</evidence>
<gene>
    <name evidence="2" type="ORF">PGT21_023853</name>
    <name evidence="3" type="ORF">PGTUg99_025280</name>
</gene>
<dbReference type="AlphaFoldDB" id="A0A5B0PI85"/>
<organism evidence="3 5">
    <name type="scientific">Puccinia graminis f. sp. tritici</name>
    <dbReference type="NCBI Taxonomy" id="56615"/>
    <lineage>
        <taxon>Eukaryota</taxon>
        <taxon>Fungi</taxon>
        <taxon>Dikarya</taxon>
        <taxon>Basidiomycota</taxon>
        <taxon>Pucciniomycotina</taxon>
        <taxon>Pucciniomycetes</taxon>
        <taxon>Pucciniales</taxon>
        <taxon>Pucciniaceae</taxon>
        <taxon>Puccinia</taxon>
    </lineage>
</organism>
<dbReference type="Proteomes" id="UP000324748">
    <property type="component" value="Unassembled WGS sequence"/>
</dbReference>
<evidence type="ECO:0000313" key="5">
    <source>
        <dbReference type="Proteomes" id="UP000325313"/>
    </source>
</evidence>
<evidence type="ECO:0000313" key="2">
    <source>
        <dbReference type="EMBL" id="KAA1079776.1"/>
    </source>
</evidence>
<protein>
    <submittedName>
        <fullName evidence="3">Uncharacterized protein</fullName>
    </submittedName>
</protein>
<feature type="region of interest" description="Disordered" evidence="1">
    <location>
        <begin position="1"/>
        <end position="35"/>
    </location>
</feature>
<reference evidence="4 5" key="1">
    <citation type="submission" date="2019-05" db="EMBL/GenBank/DDBJ databases">
        <title>Emergence of the Ug99 lineage of the wheat stem rust pathogen through somatic hybridization.</title>
        <authorList>
            <person name="Li F."/>
            <person name="Upadhyaya N.M."/>
            <person name="Sperschneider J."/>
            <person name="Matny O."/>
            <person name="Nguyen-Phuc H."/>
            <person name="Mago R."/>
            <person name="Raley C."/>
            <person name="Miller M.E."/>
            <person name="Silverstein K.A.T."/>
            <person name="Henningsen E."/>
            <person name="Hirsch C.D."/>
            <person name="Visser B."/>
            <person name="Pretorius Z.A."/>
            <person name="Steffenson B.J."/>
            <person name="Schwessinger B."/>
            <person name="Dodds P.N."/>
            <person name="Figueroa M."/>
        </authorList>
    </citation>
    <scope>NUCLEOTIDE SEQUENCE [LARGE SCALE GENOMIC DNA]</scope>
    <source>
        <strain evidence="2">21-0</strain>
        <strain evidence="3 5">Ug99</strain>
    </source>
</reference>
<name>A0A5B0PI85_PUCGR</name>
<accession>A0A5B0PI85</accession>
<keyword evidence="4" id="KW-1185">Reference proteome</keyword>
<evidence type="ECO:0000256" key="1">
    <source>
        <dbReference type="SAM" id="MobiDB-lite"/>
    </source>
</evidence>
<dbReference type="EMBL" id="VSWC01000132">
    <property type="protein sequence ID" value="KAA1079776.1"/>
    <property type="molecule type" value="Genomic_DNA"/>
</dbReference>
<dbReference type="Proteomes" id="UP000325313">
    <property type="component" value="Unassembled WGS sequence"/>
</dbReference>
<dbReference type="EMBL" id="VDEP01000339">
    <property type="protein sequence ID" value="KAA1100766.1"/>
    <property type="molecule type" value="Genomic_DNA"/>
</dbReference>